<dbReference type="EMBL" id="JAMSCK010000014">
    <property type="protein sequence ID" value="MCM8571138.1"/>
    <property type="molecule type" value="Genomic_DNA"/>
</dbReference>
<proteinExistence type="predicted"/>
<evidence type="ECO:0000313" key="3">
    <source>
        <dbReference type="Proteomes" id="UP001155077"/>
    </source>
</evidence>
<sequence>MNFKHLLIVFVFFSNLTTFSQEDIITSLSISGVQPTTGHHINQKIIEFNYDINNYEVESFFISSRITDQSAVGFAVDGTLYKPSEKYKTWNNFLGDCSTTSYKISGTLVVNNQHNFPFESVTHASSGFNAYGQIKYNKKIKVESISFQDVRITGVVHSSVNQHAATFMRWLNSQDDVTQNDSSGSNENDKNSDNSTSSYSNTGSNSNYQSRIQKQKMEEAKGLQAKADNAMANGDYQRAAAQNFQAAMLSEGTSLQKSAAMQSLASTGIAIASEIFGNKSNEKWEPSVRDSIDYAARSVKKLRRQITADTETKIEVINDFDSKNYPKYLIDDSDIRTYLKMKGAVLFRTESDFYDNYIIDKGFVETTYYICNNSKAISDDYERYLVLFYLGTGSYHYATDIVDVAIEEYENKEYDYASNLILYAQRLITKATQVTKHFPSIPGESIPLEGYGDKVYYKNLTKEHPHSESLLGHRVMYKIQAYKNSGKKTNKMRRLVSEAIEDYLSFSSDRIANKLIVNMYELLADLNPTENFIELSDVINEIKSRKYSLTKNQIALYQKLILVNRALLAFNSENLIELDSVINEMNNFKNQYPNYKPFYSMPIVFQDYINFEKESIKKEKLIEFFEAFGYPVEYFKLD</sequence>
<reference evidence="2" key="1">
    <citation type="submission" date="2022-06" db="EMBL/GenBank/DDBJ databases">
        <title>Gramella sediminis sp. nov., isolated from deep-sea sediment of the Indian Ocean.</title>
        <authorList>
            <person name="Yang L."/>
        </authorList>
    </citation>
    <scope>NUCLEOTIDE SEQUENCE</scope>
    <source>
        <strain evidence="2">HMD3159</strain>
    </source>
</reference>
<dbReference type="RefSeq" id="WP_252115852.1">
    <property type="nucleotide sequence ID" value="NZ_JAMSCK010000014.1"/>
</dbReference>
<organism evidence="2 3">
    <name type="scientific">Gramella jeungdoensis</name>
    <dbReference type="NCBI Taxonomy" id="708091"/>
    <lineage>
        <taxon>Bacteria</taxon>
        <taxon>Pseudomonadati</taxon>
        <taxon>Bacteroidota</taxon>
        <taxon>Flavobacteriia</taxon>
        <taxon>Flavobacteriales</taxon>
        <taxon>Flavobacteriaceae</taxon>
        <taxon>Christiangramia</taxon>
    </lineage>
</organism>
<dbReference type="Proteomes" id="UP001155077">
    <property type="component" value="Unassembled WGS sequence"/>
</dbReference>
<protein>
    <submittedName>
        <fullName evidence="2">Uncharacterized protein</fullName>
    </submittedName>
</protein>
<comment type="caution">
    <text evidence="2">The sequence shown here is derived from an EMBL/GenBank/DDBJ whole genome shotgun (WGS) entry which is preliminary data.</text>
</comment>
<accession>A0ABT0Z6T4</accession>
<keyword evidence="3" id="KW-1185">Reference proteome</keyword>
<gene>
    <name evidence="2" type="ORF">NE848_17210</name>
</gene>
<evidence type="ECO:0000256" key="1">
    <source>
        <dbReference type="SAM" id="MobiDB-lite"/>
    </source>
</evidence>
<evidence type="ECO:0000313" key="2">
    <source>
        <dbReference type="EMBL" id="MCM8571138.1"/>
    </source>
</evidence>
<feature type="compositionally biased region" description="Low complexity" evidence="1">
    <location>
        <begin position="193"/>
        <end position="210"/>
    </location>
</feature>
<feature type="region of interest" description="Disordered" evidence="1">
    <location>
        <begin position="176"/>
        <end position="224"/>
    </location>
</feature>
<name>A0ABT0Z6T4_9FLAO</name>